<dbReference type="PANTHER" id="PTHR47346:SF1">
    <property type="entry name" value="GPI INOSITOL-DEACYLASE"/>
    <property type="match status" value="1"/>
</dbReference>
<accession>A0AAV3PEM3</accession>
<keyword evidence="1" id="KW-0472">Membrane</keyword>
<proteinExistence type="inferred from homology"/>
<dbReference type="GO" id="GO:0016788">
    <property type="term" value="F:hydrolase activity, acting on ester bonds"/>
    <property type="evidence" value="ECO:0007669"/>
    <property type="project" value="InterPro"/>
</dbReference>
<keyword evidence="1" id="KW-1133">Transmembrane helix</keyword>
<dbReference type="Pfam" id="PF07819">
    <property type="entry name" value="PGAP1"/>
    <property type="match status" value="1"/>
</dbReference>
<reference evidence="3 4" key="1">
    <citation type="submission" date="2024-01" db="EMBL/GenBank/DDBJ databases">
        <title>The complete chloroplast genome sequence of Lithospermum erythrorhizon: insights into the phylogenetic relationship among Boraginaceae species and the maternal lineages of purple gromwells.</title>
        <authorList>
            <person name="Okada T."/>
            <person name="Watanabe K."/>
        </authorList>
    </citation>
    <scope>NUCLEOTIDE SEQUENCE [LARGE SCALE GENOMIC DNA]</scope>
</reference>
<feature type="transmembrane region" description="Helical" evidence="1">
    <location>
        <begin position="950"/>
        <end position="966"/>
    </location>
</feature>
<keyword evidence="1" id="KW-0256">Endoplasmic reticulum</keyword>
<feature type="transmembrane region" description="Helical" evidence="1">
    <location>
        <begin position="1018"/>
        <end position="1037"/>
    </location>
</feature>
<name>A0AAV3PEM3_LITER</name>
<dbReference type="InterPro" id="IPR012908">
    <property type="entry name" value="PGAP1-ab_dom-like"/>
</dbReference>
<comment type="similarity">
    <text evidence="1">Belongs to the GPI inositol-deacylase family.</text>
</comment>
<dbReference type="InterPro" id="IPR029058">
    <property type="entry name" value="AB_hydrolase_fold"/>
</dbReference>
<protein>
    <recommendedName>
        <fullName evidence="1">GPI inositol-deacylase</fullName>
        <ecNumber evidence="1">3.1.-.-</ecNumber>
    </recommendedName>
</protein>
<feature type="transmembrane region" description="Helical" evidence="1">
    <location>
        <begin position="1043"/>
        <end position="1060"/>
    </location>
</feature>
<dbReference type="GO" id="GO:0005789">
    <property type="term" value="C:endoplasmic reticulum membrane"/>
    <property type="evidence" value="ECO:0007669"/>
    <property type="project" value="UniProtKB-SubCell"/>
</dbReference>
<evidence type="ECO:0000313" key="4">
    <source>
        <dbReference type="Proteomes" id="UP001454036"/>
    </source>
</evidence>
<dbReference type="EMBL" id="BAABME010001424">
    <property type="protein sequence ID" value="GAA0149548.1"/>
    <property type="molecule type" value="Genomic_DNA"/>
</dbReference>
<feature type="transmembrane region" description="Helical" evidence="1">
    <location>
        <begin position="716"/>
        <end position="736"/>
    </location>
</feature>
<comment type="function">
    <text evidence="1">Involved in inositol deacylation of GPI-anchored proteins which plays important roles in the quality control and ER-associated degradation of GPI-anchored proteins.</text>
</comment>
<sequence>MWRSKANVRIGALITLLVCVGVAALYGLLRPTSSACIMTYMFPTYIPISTPPNVTASRYGLFLFHEGREKIDFKERLKNLSGAPVLFIPGNRGSYKQVRSVAAVSARAFQGLPLIRPKIKGSENSDIDISNILLPNQYGGMLDWFAVHLEGEHSAMDGRILEEHTEYVVYAIHRILDQYKESHDVRLQEGAASSGNLAKSVILVGHSMGGFVARAALIHPHLRKSAVETILTLSTPHQSPPLALQPSLAHCYARINQEWRKGYEVQTSGSGHYISNAPLYRVVVISISGGYNDYQVRSKLESLDGIVPPTHGFMITSTAMKNVWLSMEHQAILWCNQLLAQVSRTLLSLIDNKTGQPFPDVHHRVAIFTKMFHTGMPQHLDLTKSQFMKNSIEMDLQDGMSDTETQLYGLSACPGSSFGNDETETDLDIQTTTVTILAMDGRRRWLDIDKLGSDGKDNFVFVTNLAPCSGVRIHLWPEKGTSMSESVNKRALELTSRMVLIPSGPASRQVEPGSQTGQSPPSALFWLNPNDMRGFRFLTISVAPQQTLLGRPPPATSMGVGQFFDPQEGKRNISLISLVLSMCSQKKMILREDHPLLFNISFPISLGLLPVSLAIKTTGCGIKNSEVYDNEPEDPEIGRICKLHCFPPVALAWDIVSGLHIYPNLDSKTIVVDSSPSLWESMEEAEKTTILLLIDPHCSYQTSIGVSVTTAAGRFFLVYFSQITGLSIAVVFFALMQQAYAWEIDLQIPSMLSALELNLRLPLVFLLAMFPALFALLISFLSSQSRPPFLSFTVVSVICYLLANATMILLIAASYLLFYVAAIINLFIKKRFKTWEGNSKVSSALLLFKVVRIMKTNLLFVTALVASILVCLVHPALGLFVLLLVHAVCCLNAITSYLRAKEFIQSATDGCLSPDGGKYLNRVSSEAPDSPQSGSCYIETQLEIFHHRHGLFILHLLAALFFVPSLKAWLQRIGIRQSIPWLLDSVLCLGVLLHGFYDPNLEFNFPMFRVPGMQGWEFRLSALYLIAGYFSFLSGLALAPYRAFYAMAIIGVISFGYRIVQKRNRVKGDSHYCSRKHSHRH</sequence>
<comment type="caution">
    <text evidence="3">The sequence shown here is derived from an EMBL/GenBank/DDBJ whole genome shotgun (WGS) entry which is preliminary data.</text>
</comment>
<dbReference type="PANTHER" id="PTHR47346">
    <property type="entry name" value="HYDROLASES, ACTING ON ESTER BOND"/>
    <property type="match status" value="1"/>
</dbReference>
<feature type="domain" description="GPI inositol-deacylase PGAP1-like alpha/beta" evidence="2">
    <location>
        <begin position="80"/>
        <end position="348"/>
    </location>
</feature>
<gene>
    <name evidence="3" type="ORF">LIER_08697</name>
</gene>
<keyword evidence="1" id="KW-0378">Hydrolase</keyword>
<dbReference type="AlphaFoldDB" id="A0AAV3PEM3"/>
<evidence type="ECO:0000259" key="2">
    <source>
        <dbReference type="Pfam" id="PF07819"/>
    </source>
</evidence>
<comment type="subcellular location">
    <subcellularLocation>
        <location evidence="1">Endoplasmic reticulum membrane</location>
    </subcellularLocation>
</comment>
<dbReference type="SUPFAM" id="SSF53474">
    <property type="entry name" value="alpha/beta-Hydrolases"/>
    <property type="match status" value="1"/>
</dbReference>
<organism evidence="3 4">
    <name type="scientific">Lithospermum erythrorhizon</name>
    <name type="common">Purple gromwell</name>
    <name type="synonym">Lithospermum officinale var. erythrorhizon</name>
    <dbReference type="NCBI Taxonomy" id="34254"/>
    <lineage>
        <taxon>Eukaryota</taxon>
        <taxon>Viridiplantae</taxon>
        <taxon>Streptophyta</taxon>
        <taxon>Embryophyta</taxon>
        <taxon>Tracheophyta</taxon>
        <taxon>Spermatophyta</taxon>
        <taxon>Magnoliopsida</taxon>
        <taxon>eudicotyledons</taxon>
        <taxon>Gunneridae</taxon>
        <taxon>Pentapetalae</taxon>
        <taxon>asterids</taxon>
        <taxon>lamiids</taxon>
        <taxon>Boraginales</taxon>
        <taxon>Boraginaceae</taxon>
        <taxon>Boraginoideae</taxon>
        <taxon>Lithospermeae</taxon>
        <taxon>Lithospermum</taxon>
    </lineage>
</organism>
<feature type="transmembrane region" description="Helical" evidence="1">
    <location>
        <begin position="849"/>
        <end position="870"/>
    </location>
</feature>
<dbReference type="GO" id="GO:0015031">
    <property type="term" value="P:protein transport"/>
    <property type="evidence" value="ECO:0007669"/>
    <property type="project" value="UniProtKB-KW"/>
</dbReference>
<keyword evidence="1" id="KW-0653">Protein transport</keyword>
<dbReference type="Gene3D" id="3.40.50.1820">
    <property type="entry name" value="alpha/beta hydrolase"/>
    <property type="match status" value="1"/>
</dbReference>
<keyword evidence="1" id="KW-0812">Transmembrane</keyword>
<dbReference type="Proteomes" id="UP001454036">
    <property type="component" value="Unassembled WGS sequence"/>
</dbReference>
<evidence type="ECO:0000313" key="3">
    <source>
        <dbReference type="EMBL" id="GAA0149548.1"/>
    </source>
</evidence>
<feature type="transmembrane region" description="Helical" evidence="1">
    <location>
        <begin position="757"/>
        <end position="781"/>
    </location>
</feature>
<keyword evidence="1" id="KW-0813">Transport</keyword>
<feature type="transmembrane region" description="Helical" evidence="1">
    <location>
        <begin position="801"/>
        <end position="828"/>
    </location>
</feature>
<evidence type="ECO:0000256" key="1">
    <source>
        <dbReference type="RuleBase" id="RU365011"/>
    </source>
</evidence>
<keyword evidence="4" id="KW-1185">Reference proteome</keyword>
<dbReference type="EC" id="3.1.-.-" evidence="1"/>